<protein>
    <recommendedName>
        <fullName evidence="4">RING-type E3 ubiquitin transferase</fullName>
        <ecNumber evidence="4">2.3.2.27</ecNumber>
    </recommendedName>
</protein>
<evidence type="ECO:0000256" key="7">
    <source>
        <dbReference type="ARBA" id="ARBA00022786"/>
    </source>
</evidence>
<evidence type="ECO:0000256" key="6">
    <source>
        <dbReference type="ARBA" id="ARBA00022692"/>
    </source>
</evidence>
<dbReference type="EC" id="2.3.2.27" evidence="4"/>
<keyword evidence="9 10" id="KW-0472">Membrane</keyword>
<feature type="domain" description="DUF2921" evidence="12">
    <location>
        <begin position="55"/>
        <end position="269"/>
    </location>
</feature>
<feature type="transmembrane region" description="Helical" evidence="10">
    <location>
        <begin position="773"/>
        <end position="795"/>
    </location>
</feature>
<comment type="caution">
    <text evidence="13">The sequence shown here is derived from an EMBL/GenBank/DDBJ whole genome shotgun (WGS) entry which is preliminary data.</text>
</comment>
<evidence type="ECO:0000256" key="5">
    <source>
        <dbReference type="ARBA" id="ARBA00022679"/>
    </source>
</evidence>
<dbReference type="EMBL" id="BSYR01000025">
    <property type="protein sequence ID" value="GMI93856.1"/>
    <property type="molecule type" value="Genomic_DNA"/>
</dbReference>
<evidence type="ECO:0000313" key="14">
    <source>
        <dbReference type="Proteomes" id="UP001165190"/>
    </source>
</evidence>
<evidence type="ECO:0000256" key="3">
    <source>
        <dbReference type="ARBA" id="ARBA00004906"/>
    </source>
</evidence>
<feature type="transmembrane region" description="Helical" evidence="10">
    <location>
        <begin position="7"/>
        <end position="30"/>
    </location>
</feature>
<evidence type="ECO:0000256" key="1">
    <source>
        <dbReference type="ARBA" id="ARBA00000900"/>
    </source>
</evidence>
<evidence type="ECO:0000256" key="4">
    <source>
        <dbReference type="ARBA" id="ARBA00012483"/>
    </source>
</evidence>
<keyword evidence="7" id="KW-0833">Ubl conjugation pathway</keyword>
<proteinExistence type="predicted"/>
<comment type="catalytic activity">
    <reaction evidence="1">
        <text>S-ubiquitinyl-[E2 ubiquitin-conjugating enzyme]-L-cysteine + [acceptor protein]-L-lysine = [E2 ubiquitin-conjugating enzyme]-L-cysteine + N(6)-ubiquitinyl-[acceptor protein]-L-lysine.</text>
        <dbReference type="EC" id="2.3.2.27"/>
    </reaction>
</comment>
<feature type="transmembrane region" description="Helical" evidence="10">
    <location>
        <begin position="987"/>
        <end position="1009"/>
    </location>
</feature>
<dbReference type="PANTHER" id="PTHR33389:SF4">
    <property type="entry name" value="PII, URIDYLYLTRANSFERASE (DUF2921)"/>
    <property type="match status" value="1"/>
</dbReference>
<dbReference type="Proteomes" id="UP001165190">
    <property type="component" value="Unassembled WGS sequence"/>
</dbReference>
<dbReference type="Pfam" id="PF11145">
    <property type="entry name" value="DUF2921"/>
    <property type="match status" value="1"/>
</dbReference>
<dbReference type="GO" id="GO:0061630">
    <property type="term" value="F:ubiquitin protein ligase activity"/>
    <property type="evidence" value="ECO:0007669"/>
    <property type="project" value="UniProtKB-EC"/>
</dbReference>
<feature type="transmembrane region" description="Helical" evidence="10">
    <location>
        <begin position="815"/>
        <end position="838"/>
    </location>
</feature>
<organism evidence="13 14">
    <name type="scientific">Hibiscus trionum</name>
    <name type="common">Flower of an hour</name>
    <dbReference type="NCBI Taxonomy" id="183268"/>
    <lineage>
        <taxon>Eukaryota</taxon>
        <taxon>Viridiplantae</taxon>
        <taxon>Streptophyta</taxon>
        <taxon>Embryophyta</taxon>
        <taxon>Tracheophyta</taxon>
        <taxon>Spermatophyta</taxon>
        <taxon>Magnoliopsida</taxon>
        <taxon>eudicotyledons</taxon>
        <taxon>Gunneridae</taxon>
        <taxon>Pentapetalae</taxon>
        <taxon>rosids</taxon>
        <taxon>malvids</taxon>
        <taxon>Malvales</taxon>
        <taxon>Malvaceae</taxon>
        <taxon>Malvoideae</taxon>
        <taxon>Hibiscus</taxon>
    </lineage>
</organism>
<evidence type="ECO:0000313" key="13">
    <source>
        <dbReference type="EMBL" id="GMI93856.1"/>
    </source>
</evidence>
<reference evidence="13" key="1">
    <citation type="submission" date="2023-05" db="EMBL/GenBank/DDBJ databases">
        <title>Genome and transcriptome analyses reveal genes involved in the formation of fine ridges on petal epidermal cells in Hibiscus trionum.</title>
        <authorList>
            <person name="Koshimizu S."/>
            <person name="Masuda S."/>
            <person name="Ishii T."/>
            <person name="Shirasu K."/>
            <person name="Hoshino A."/>
            <person name="Arita M."/>
        </authorList>
    </citation>
    <scope>NUCLEOTIDE SEQUENCE</scope>
    <source>
        <strain evidence="13">Hamamatsu line</strain>
    </source>
</reference>
<feature type="transmembrane region" description="Helical" evidence="10">
    <location>
        <begin position="865"/>
        <end position="886"/>
    </location>
</feature>
<dbReference type="InterPro" id="IPR021319">
    <property type="entry name" value="DUF2921"/>
</dbReference>
<evidence type="ECO:0000256" key="10">
    <source>
        <dbReference type="SAM" id="Phobius"/>
    </source>
</evidence>
<dbReference type="GO" id="GO:0012505">
    <property type="term" value="C:endomembrane system"/>
    <property type="evidence" value="ECO:0007669"/>
    <property type="project" value="UniProtKB-SubCell"/>
</dbReference>
<keyword evidence="8 10" id="KW-1133">Transmembrane helix</keyword>
<dbReference type="AlphaFoldDB" id="A0A9W7IEJ8"/>
<sequence>MGTVTVYLPVVVVVVCIMCEMFMLGLTNYVPELEFESKKESSVELEHNYERIGEVKKHCKSVLSSASEFKAGDIRIADIKEELDFGYGDWWQDVGDAPIMPFDDRDIPKKLSQAPLNISSFWITNVDHEHWTKKSVSVSGILMLGITLDTSFAERPYEGSPRFQIWPAHTQLAISFEGIYTETKQDGGERLLCLLGSAMLPSRESDTNNPWEWIKDSDRNDNQVPLLQDDQILLVLHYPLTHTLTNRVIRGELKSLNPKSNAKYFDQIHILSQMLKSTKYEFGSNKIVSKACDPYPYRDIVMNSGIDVYKGDSFCAILEQVTNSGAFTVVPNWKCNGTDDYCSKLGPFVSDKEIKATNGSFKDVILYMQDVRCKPTNGRRNASVARVAAVFRAAPASEDQYRVQWRRSGLSNTTLAAEGIWNSSTGQLCMVGCLGIVDAEGSSCNSRICLYIPLSFSLKQRSIIFGSISSTDRSNKQYYPLSFERLVRPTELWNYFRTSHPYYSYSKIRSAGAILEKNEPFSFGTLVKKSLLQFPKLDDTEDFLSSLSFLAEDLTLQISAVPDPFSNSHPPRVDIQMDIFSLGPLFGRYWYSRNATTTEKEAPHHAKAEYTEKQLLLNVSAQLTIMGKDYSNFSVLFLEGLYDPHFGHMYLVGCRDVRASWMILSQTMDLESGLDCSIEVIVSYPPTTARWLVNPTARISISSQRTEDDPLYFGMIKLQTLPIMYRKQREDVLSRRGVEGILRVLTLSFAIACISSQLFYLKQDVDSSPFISLVMLGVQALGYSLPLITGAEALFKREASDSYEMQSYDLEKSQWLSLIDYTVKLLVLVMFLLTLRLCQKVWKSRIRLLSRAPLESHRVPSDKRVLIATVTIHVVGYIIVLIIHTVKTKQMPLQTDRFIDSRGNSQTLREWEIELEEYIGLIQDFFLLPQVIGNFMWQIDRKPLRKLYFIGITVVRLLPHFYDYIRAPVPNPYFAEEYEFVNPTMDFYSNFGDVAIPITAVLLAAVVYCQQRWSYDQVSQILTFRQRKLLPAGSRAYERLSSKPLEAELASGVNRSTSIKLEDDDEE</sequence>
<dbReference type="Pfam" id="PF25333">
    <property type="entry name" value="DUF2921_N"/>
    <property type="match status" value="3"/>
</dbReference>
<gene>
    <name evidence="13" type="ORF">HRI_003054900</name>
</gene>
<feature type="transmembrane region" description="Helical" evidence="10">
    <location>
        <begin position="740"/>
        <end position="761"/>
    </location>
</feature>
<evidence type="ECO:0000256" key="9">
    <source>
        <dbReference type="ARBA" id="ARBA00023136"/>
    </source>
</evidence>
<comment type="pathway">
    <text evidence="3">Protein modification; protein ubiquitination.</text>
</comment>
<keyword evidence="5" id="KW-0808">Transferase</keyword>
<dbReference type="OrthoDB" id="618601at2759"/>
<evidence type="ECO:0000259" key="11">
    <source>
        <dbReference type="Pfam" id="PF11145"/>
    </source>
</evidence>
<feature type="domain" description="DUF2921" evidence="12">
    <location>
        <begin position="519"/>
        <end position="716"/>
    </location>
</feature>
<dbReference type="PANTHER" id="PTHR33389">
    <property type="entry name" value="FAMILY PROTEIN, PUTATIVE (DUF2921)-RELATED"/>
    <property type="match status" value="1"/>
</dbReference>
<accession>A0A9W7IEJ8</accession>
<keyword evidence="14" id="KW-1185">Reference proteome</keyword>
<feature type="domain" description="SWEET-like" evidence="11">
    <location>
        <begin position="728"/>
        <end position="1014"/>
    </location>
</feature>
<evidence type="ECO:0000256" key="2">
    <source>
        <dbReference type="ARBA" id="ARBA00004127"/>
    </source>
</evidence>
<dbReference type="InterPro" id="IPR057425">
    <property type="entry name" value="DUF2921_N"/>
</dbReference>
<feature type="domain" description="DUF2921" evidence="12">
    <location>
        <begin position="288"/>
        <end position="476"/>
    </location>
</feature>
<name>A0A9W7IEJ8_HIBTR</name>
<evidence type="ECO:0000256" key="8">
    <source>
        <dbReference type="ARBA" id="ARBA00022989"/>
    </source>
</evidence>
<keyword evidence="6 10" id="KW-0812">Transmembrane</keyword>
<evidence type="ECO:0000259" key="12">
    <source>
        <dbReference type="Pfam" id="PF25333"/>
    </source>
</evidence>
<comment type="subcellular location">
    <subcellularLocation>
        <location evidence="2">Endomembrane system</location>
        <topology evidence="2">Multi-pass membrane protein</topology>
    </subcellularLocation>
</comment>